<dbReference type="Proteomes" id="UP000501705">
    <property type="component" value="Chromosome"/>
</dbReference>
<reference evidence="1 2" key="1">
    <citation type="journal article" date="2019" name="ACS Chem. Biol.">
        <title>Identification and Mobilization of a Cryptic Antibiotic Biosynthesis Gene Locus from a Human-Pathogenic Nocardia Isolate.</title>
        <authorList>
            <person name="Herisse M."/>
            <person name="Ishida K."/>
            <person name="Porter J.L."/>
            <person name="Howden B."/>
            <person name="Hertweck C."/>
            <person name="Stinear T.P."/>
            <person name="Pidot S.J."/>
        </authorList>
    </citation>
    <scope>NUCLEOTIDE SEQUENCE [LARGE SCALE GENOMIC DNA]</scope>
    <source>
        <strain evidence="1 2">AUSMDU00024985</strain>
    </source>
</reference>
<sequence length="69" mass="7830">MPQNVVFDIPVPPRYNPAHDHAEQHNLRWLRQHRMLVTPAAETLYLSWGIADLAARCWPDASAEDLGLG</sequence>
<protein>
    <submittedName>
        <fullName evidence="1">Uncharacterized protein</fullName>
    </submittedName>
</protein>
<dbReference type="InterPro" id="IPR008949">
    <property type="entry name" value="Isoprenoid_synthase_dom_sf"/>
</dbReference>
<dbReference type="Gene3D" id="1.10.600.10">
    <property type="entry name" value="Farnesyl Diphosphate Synthase"/>
    <property type="match status" value="1"/>
</dbReference>
<dbReference type="RefSeq" id="WP_167462471.1">
    <property type="nucleotide sequence ID" value="NZ_CP046171.1"/>
</dbReference>
<name>A0A6G9XRF0_NOCBR</name>
<evidence type="ECO:0000313" key="2">
    <source>
        <dbReference type="Proteomes" id="UP000501705"/>
    </source>
</evidence>
<gene>
    <name evidence="1" type="ORF">F5X71_14700</name>
</gene>
<accession>A0A6G9XRF0</accession>
<evidence type="ECO:0000313" key="1">
    <source>
        <dbReference type="EMBL" id="QIS03403.1"/>
    </source>
</evidence>
<organism evidence="1 2">
    <name type="scientific">Nocardia brasiliensis</name>
    <dbReference type="NCBI Taxonomy" id="37326"/>
    <lineage>
        <taxon>Bacteria</taxon>
        <taxon>Bacillati</taxon>
        <taxon>Actinomycetota</taxon>
        <taxon>Actinomycetes</taxon>
        <taxon>Mycobacteriales</taxon>
        <taxon>Nocardiaceae</taxon>
        <taxon>Nocardia</taxon>
    </lineage>
</organism>
<dbReference type="AlphaFoldDB" id="A0A6G9XRF0"/>
<dbReference type="SUPFAM" id="SSF48576">
    <property type="entry name" value="Terpenoid synthases"/>
    <property type="match status" value="1"/>
</dbReference>
<dbReference type="EMBL" id="CP046171">
    <property type="protein sequence ID" value="QIS03403.1"/>
    <property type="molecule type" value="Genomic_DNA"/>
</dbReference>
<proteinExistence type="predicted"/>